<dbReference type="GO" id="GO:0005615">
    <property type="term" value="C:extracellular space"/>
    <property type="evidence" value="ECO:0007669"/>
    <property type="project" value="TreeGrafter"/>
</dbReference>
<reference evidence="2" key="1">
    <citation type="submission" date="2013-04" db="EMBL/GenBank/DDBJ databases">
        <title>Screening and expression profiling of the olfactory related genes in Conogethes punctiferalis (Lepidoptera: Crambidae).</title>
        <authorList>
            <person name="Ge X."/>
            <person name="Zhang T."/>
            <person name="Wang Z."/>
        </authorList>
    </citation>
    <scope>NUCLEOTIDE SEQUENCE</scope>
</reference>
<organism evidence="2">
    <name type="scientific">Conogethes punctiferalis</name>
    <name type="common">Durian fruit borer</name>
    <name type="synonym">Astura punctiferalis</name>
    <dbReference type="NCBI Taxonomy" id="1133088"/>
    <lineage>
        <taxon>Eukaryota</taxon>
        <taxon>Metazoa</taxon>
        <taxon>Ecdysozoa</taxon>
        <taxon>Arthropoda</taxon>
        <taxon>Hexapoda</taxon>
        <taxon>Insecta</taxon>
        <taxon>Pterygota</taxon>
        <taxon>Neoptera</taxon>
        <taxon>Endopterygota</taxon>
        <taxon>Lepidoptera</taxon>
        <taxon>Glossata</taxon>
        <taxon>Ditrysia</taxon>
        <taxon>Pyraloidea</taxon>
        <taxon>Crambidae</taxon>
        <taxon>Spilomelinae</taxon>
        <taxon>Conogethes</taxon>
    </lineage>
</organism>
<keyword evidence="1" id="KW-0732">Signal</keyword>
<dbReference type="Gene3D" id="1.10.238.20">
    <property type="entry name" value="Pheromone/general odorant binding protein domain"/>
    <property type="match status" value="1"/>
</dbReference>
<dbReference type="InterPro" id="IPR036728">
    <property type="entry name" value="PBP_GOBP_sf"/>
</dbReference>
<name>A0A0C4KD26_CONPF</name>
<dbReference type="GO" id="GO:0005549">
    <property type="term" value="F:odorant binding"/>
    <property type="evidence" value="ECO:0007669"/>
    <property type="project" value="InterPro"/>
</dbReference>
<evidence type="ECO:0000256" key="1">
    <source>
        <dbReference type="ARBA" id="ARBA00022729"/>
    </source>
</evidence>
<dbReference type="EMBL" id="KF026056">
    <property type="protein sequence ID" value="AHX37225.1"/>
    <property type="molecule type" value="mRNA"/>
</dbReference>
<dbReference type="InterPro" id="IPR006170">
    <property type="entry name" value="PBP/GOBP"/>
</dbReference>
<dbReference type="CDD" id="cd23992">
    <property type="entry name" value="PBP_GOBP"/>
    <property type="match status" value="1"/>
</dbReference>
<gene>
    <name evidence="2" type="primary">OBP3</name>
</gene>
<proteinExistence type="evidence at transcript level"/>
<dbReference type="AlphaFoldDB" id="A0A0C4KD26"/>
<dbReference type="PANTHER" id="PTHR11857:SF42">
    <property type="entry name" value="GENERAL ODORANT-BINDING PROTEIN 19D-RELATED"/>
    <property type="match status" value="1"/>
</dbReference>
<sequence>MLALKCMLEQASKANSLDEKNMIRDKFESVGEECIEKHPLSDEDIAALENKMPPPGRVGACFVACVMKNVGVMDDAGMLQKETALELAREAFDDEEELESIADFLHECSSSINSVAVSDGTEGCDRAILALKCMNEHESKFGLDL</sequence>
<protein>
    <submittedName>
        <fullName evidence="2">OBP3 protein</fullName>
    </submittedName>
</protein>
<dbReference type="SUPFAM" id="SSF47565">
    <property type="entry name" value="Insect pheromone/odorant-binding proteins"/>
    <property type="match status" value="1"/>
</dbReference>
<dbReference type="Pfam" id="PF01395">
    <property type="entry name" value="PBP_GOBP"/>
    <property type="match status" value="1"/>
</dbReference>
<dbReference type="GO" id="GO:0007608">
    <property type="term" value="P:sensory perception of smell"/>
    <property type="evidence" value="ECO:0007669"/>
    <property type="project" value="TreeGrafter"/>
</dbReference>
<evidence type="ECO:0000313" key="2">
    <source>
        <dbReference type="EMBL" id="AHX37225.1"/>
    </source>
</evidence>
<accession>A0A0C4KD26</accession>
<dbReference type="PANTHER" id="PTHR11857">
    <property type="entry name" value="ODORANT BINDING PROTEIN-RELATED"/>
    <property type="match status" value="1"/>
</dbReference>
<dbReference type="SMART" id="SM00708">
    <property type="entry name" value="PhBP"/>
    <property type="match status" value="1"/>
</dbReference>